<keyword evidence="1" id="KW-1133">Transmembrane helix</keyword>
<protein>
    <submittedName>
        <fullName evidence="2">DUF1772 domain-containing protein</fullName>
    </submittedName>
</protein>
<proteinExistence type="predicted"/>
<reference evidence="2" key="1">
    <citation type="submission" date="2020-12" db="EMBL/GenBank/DDBJ databases">
        <title>Bacterial taxonomy.</title>
        <authorList>
            <person name="Pan X."/>
        </authorList>
    </citation>
    <scope>NUCLEOTIDE SEQUENCE</scope>
    <source>
        <strain evidence="2">B2012</strain>
    </source>
</reference>
<feature type="transmembrane region" description="Helical" evidence="1">
    <location>
        <begin position="56"/>
        <end position="77"/>
    </location>
</feature>
<evidence type="ECO:0000313" key="3">
    <source>
        <dbReference type="Proteomes" id="UP000609531"/>
    </source>
</evidence>
<dbReference type="EMBL" id="JAEKJA010000005">
    <property type="protein sequence ID" value="MBJ3775506.1"/>
    <property type="molecule type" value="Genomic_DNA"/>
</dbReference>
<keyword evidence="1" id="KW-0472">Membrane</keyword>
<dbReference type="Pfam" id="PF08592">
    <property type="entry name" value="Anthrone_oxy"/>
    <property type="match status" value="1"/>
</dbReference>
<evidence type="ECO:0000256" key="1">
    <source>
        <dbReference type="SAM" id="Phobius"/>
    </source>
</evidence>
<name>A0A934IN46_9HYPH</name>
<comment type="caution">
    <text evidence="2">The sequence shown here is derived from an EMBL/GenBank/DDBJ whole genome shotgun (WGS) entry which is preliminary data.</text>
</comment>
<dbReference type="RefSeq" id="WP_198881396.1">
    <property type="nucleotide sequence ID" value="NZ_JAEKJA010000005.1"/>
</dbReference>
<organism evidence="2 3">
    <name type="scientific">Acuticoccus mangrovi</name>
    <dbReference type="NCBI Taxonomy" id="2796142"/>
    <lineage>
        <taxon>Bacteria</taxon>
        <taxon>Pseudomonadati</taxon>
        <taxon>Pseudomonadota</taxon>
        <taxon>Alphaproteobacteria</taxon>
        <taxon>Hyphomicrobiales</taxon>
        <taxon>Amorphaceae</taxon>
        <taxon>Acuticoccus</taxon>
    </lineage>
</organism>
<keyword evidence="1" id="KW-0812">Transmembrane</keyword>
<sequence>MSTIRFSLLIVDIVLTGAIAGFFFAWSASVMRGLDVAPPAAAIEAMNAINEEIRNALFAPAFFGPLLVGIVAALTFLPQISSPAAWCVIAAVLVYAVGTFGVTIVVNLPLNDGLADAEIPTRSAAQARLWHEYSEPWTLWNHVRTLSSFVSFGCLLATLRLMP</sequence>
<dbReference type="Proteomes" id="UP000609531">
    <property type="component" value="Unassembled WGS sequence"/>
</dbReference>
<dbReference type="InterPro" id="IPR013901">
    <property type="entry name" value="Anthrone_oxy"/>
</dbReference>
<feature type="transmembrane region" description="Helical" evidence="1">
    <location>
        <begin position="84"/>
        <end position="106"/>
    </location>
</feature>
<evidence type="ECO:0000313" key="2">
    <source>
        <dbReference type="EMBL" id="MBJ3775506.1"/>
    </source>
</evidence>
<feature type="transmembrane region" description="Helical" evidence="1">
    <location>
        <begin position="7"/>
        <end position="26"/>
    </location>
</feature>
<gene>
    <name evidence="2" type="ORF">JCR33_07415</name>
</gene>
<accession>A0A934IN46</accession>
<keyword evidence="3" id="KW-1185">Reference proteome</keyword>
<dbReference type="AlphaFoldDB" id="A0A934IN46"/>